<evidence type="ECO:0000256" key="4">
    <source>
        <dbReference type="ARBA" id="ARBA00022950"/>
    </source>
</evidence>
<feature type="domain" description="Prohead serine protease" evidence="6">
    <location>
        <begin position="5"/>
        <end position="152"/>
    </location>
</feature>
<reference evidence="7" key="1">
    <citation type="submission" date="2020-04" db="EMBL/GenBank/DDBJ databases">
        <authorList>
            <person name="Chiriac C."/>
            <person name="Salcher M."/>
            <person name="Ghai R."/>
            <person name="Kavagutti S V."/>
        </authorList>
    </citation>
    <scope>NUCLEOTIDE SEQUENCE</scope>
</reference>
<evidence type="ECO:0000256" key="5">
    <source>
        <dbReference type="ARBA" id="ARBA00023045"/>
    </source>
</evidence>
<protein>
    <submittedName>
        <fullName evidence="7">COG3740 Phage head maturation protease</fullName>
    </submittedName>
</protein>
<keyword evidence="3" id="KW-0378">Hydrolase</keyword>
<evidence type="ECO:0000256" key="3">
    <source>
        <dbReference type="ARBA" id="ARBA00022801"/>
    </source>
</evidence>
<dbReference type="EMBL" id="LR796259">
    <property type="protein sequence ID" value="CAB4132191.1"/>
    <property type="molecule type" value="Genomic_DNA"/>
</dbReference>
<evidence type="ECO:0000256" key="1">
    <source>
        <dbReference type="ARBA" id="ARBA00022612"/>
    </source>
</evidence>
<sequence length="198" mass="21788">MQTKYLTGYVTKANDIDAGVEFVMSDSSVDRMGDVILPTAWKLETFKKNPIALYQHDPDDPIGVWENVRVEGNKLLGVLRLAAQDTSDDINAIREMLKQGILRAVSVGFRALNYKNDDKISGVVFTDVELMECSLVSIPANPQALAVAKKYKANEKRIFCEPVSVHGLTGGASNHKNDVQTLKRAKAAILQAKRTLKG</sequence>
<evidence type="ECO:0000313" key="7">
    <source>
        <dbReference type="EMBL" id="CAB4132191.1"/>
    </source>
</evidence>
<keyword evidence="2 7" id="KW-0645">Protease</keyword>
<evidence type="ECO:0000259" key="6">
    <source>
        <dbReference type="Pfam" id="PF04586"/>
    </source>
</evidence>
<dbReference type="GO" id="GO:0008233">
    <property type="term" value="F:peptidase activity"/>
    <property type="evidence" value="ECO:0007669"/>
    <property type="project" value="UniProtKB-KW"/>
</dbReference>
<dbReference type="Pfam" id="PF04586">
    <property type="entry name" value="Peptidase_S78"/>
    <property type="match status" value="1"/>
</dbReference>
<accession>A0A6J5LD92</accession>
<evidence type="ECO:0000256" key="2">
    <source>
        <dbReference type="ARBA" id="ARBA00022670"/>
    </source>
</evidence>
<dbReference type="GO" id="GO:0006508">
    <property type="term" value="P:proteolysis"/>
    <property type="evidence" value="ECO:0007669"/>
    <property type="project" value="UniProtKB-KW"/>
</dbReference>
<gene>
    <name evidence="7" type="ORF">UFOVP139_6</name>
</gene>
<dbReference type="GO" id="GO:0046797">
    <property type="term" value="P:viral procapsid maturation"/>
    <property type="evidence" value="ECO:0007669"/>
    <property type="project" value="UniProtKB-KW"/>
</dbReference>
<keyword evidence="1" id="KW-1188">Viral release from host cell</keyword>
<dbReference type="InterPro" id="IPR006433">
    <property type="entry name" value="Prohead_protease"/>
</dbReference>
<keyword evidence="4" id="KW-0118">Viral capsid assembly</keyword>
<proteinExistence type="predicted"/>
<name>A0A6J5LD92_9CAUD</name>
<keyword evidence="5" id="KW-1273">Viral capsid maturation</keyword>
<dbReference type="NCBIfam" id="TIGR01543">
    <property type="entry name" value="proheadase_HK97"/>
    <property type="match status" value="1"/>
</dbReference>
<organism evidence="7">
    <name type="scientific">uncultured Caudovirales phage</name>
    <dbReference type="NCBI Taxonomy" id="2100421"/>
    <lineage>
        <taxon>Viruses</taxon>
        <taxon>Duplodnaviria</taxon>
        <taxon>Heunggongvirae</taxon>
        <taxon>Uroviricota</taxon>
        <taxon>Caudoviricetes</taxon>
        <taxon>Peduoviridae</taxon>
        <taxon>Maltschvirus</taxon>
        <taxon>Maltschvirus maltsch</taxon>
    </lineage>
</organism>
<dbReference type="InterPro" id="IPR054613">
    <property type="entry name" value="Peptidase_S78_dom"/>
</dbReference>